<evidence type="ECO:0000256" key="1">
    <source>
        <dbReference type="SAM" id="Coils"/>
    </source>
</evidence>
<evidence type="ECO:0000313" key="3">
    <source>
        <dbReference type="Proteomes" id="UP001231189"/>
    </source>
</evidence>
<name>A0AAD8SB06_LOLMU</name>
<sequence length="159" mass="18098">MQPPSIEEKARTCAAGKEEIATESLLTPLLDDEMVDIDSRFIGFRDEADSLRKALHLAEKRANDLEKKLRASEKARKKAEEDVVGAEDLREILHAAENALSDKEKKLAQREAAIIARFETRSARVLRKIGEMYTRNQDLDEDRLLDTLCNIPEHRENEG</sequence>
<reference evidence="2" key="1">
    <citation type="submission" date="2023-07" db="EMBL/GenBank/DDBJ databases">
        <title>A chromosome-level genome assembly of Lolium multiflorum.</title>
        <authorList>
            <person name="Chen Y."/>
            <person name="Copetti D."/>
            <person name="Kolliker R."/>
            <person name="Studer B."/>
        </authorList>
    </citation>
    <scope>NUCLEOTIDE SEQUENCE</scope>
    <source>
        <strain evidence="2">02402/16</strain>
        <tissue evidence="2">Leaf</tissue>
    </source>
</reference>
<dbReference type="EMBL" id="JAUUTY010000004">
    <property type="protein sequence ID" value="KAK1648891.1"/>
    <property type="molecule type" value="Genomic_DNA"/>
</dbReference>
<proteinExistence type="predicted"/>
<organism evidence="2 3">
    <name type="scientific">Lolium multiflorum</name>
    <name type="common">Italian ryegrass</name>
    <name type="synonym">Lolium perenne subsp. multiflorum</name>
    <dbReference type="NCBI Taxonomy" id="4521"/>
    <lineage>
        <taxon>Eukaryota</taxon>
        <taxon>Viridiplantae</taxon>
        <taxon>Streptophyta</taxon>
        <taxon>Embryophyta</taxon>
        <taxon>Tracheophyta</taxon>
        <taxon>Spermatophyta</taxon>
        <taxon>Magnoliopsida</taxon>
        <taxon>Liliopsida</taxon>
        <taxon>Poales</taxon>
        <taxon>Poaceae</taxon>
        <taxon>BOP clade</taxon>
        <taxon>Pooideae</taxon>
        <taxon>Poodae</taxon>
        <taxon>Poeae</taxon>
        <taxon>Poeae Chloroplast Group 2 (Poeae type)</taxon>
        <taxon>Loliodinae</taxon>
        <taxon>Loliinae</taxon>
        <taxon>Lolium</taxon>
    </lineage>
</organism>
<dbReference type="AlphaFoldDB" id="A0AAD8SB06"/>
<gene>
    <name evidence="2" type="ORF">QYE76_066696</name>
</gene>
<comment type="caution">
    <text evidence="2">The sequence shown here is derived from an EMBL/GenBank/DDBJ whole genome shotgun (WGS) entry which is preliminary data.</text>
</comment>
<protein>
    <submittedName>
        <fullName evidence="2">Uncharacterized protein</fullName>
    </submittedName>
</protein>
<keyword evidence="1" id="KW-0175">Coiled coil</keyword>
<evidence type="ECO:0000313" key="2">
    <source>
        <dbReference type="EMBL" id="KAK1648891.1"/>
    </source>
</evidence>
<accession>A0AAD8SB06</accession>
<dbReference type="Proteomes" id="UP001231189">
    <property type="component" value="Unassembled WGS sequence"/>
</dbReference>
<feature type="coiled-coil region" evidence="1">
    <location>
        <begin position="48"/>
        <end position="113"/>
    </location>
</feature>
<keyword evidence="3" id="KW-1185">Reference proteome</keyword>